<evidence type="ECO:0000256" key="3">
    <source>
        <dbReference type="ARBA" id="ARBA00010617"/>
    </source>
</evidence>
<dbReference type="PRINTS" id="PR00465">
    <property type="entry name" value="EP450IV"/>
</dbReference>
<dbReference type="InterPro" id="IPR036396">
    <property type="entry name" value="Cyt_P450_sf"/>
</dbReference>
<evidence type="ECO:0000256" key="5">
    <source>
        <dbReference type="ARBA" id="ARBA00022723"/>
    </source>
</evidence>
<evidence type="ECO:0000313" key="12">
    <source>
        <dbReference type="EMBL" id="RDX44041.1"/>
    </source>
</evidence>
<gene>
    <name evidence="12" type="ORF">OH76DRAFT_1409550</name>
</gene>
<comment type="cofactor">
    <cofactor evidence="1 9">
        <name>heme</name>
        <dbReference type="ChEBI" id="CHEBI:30413"/>
    </cofactor>
</comment>
<dbReference type="GO" id="GO:0020037">
    <property type="term" value="F:heme binding"/>
    <property type="evidence" value="ECO:0007669"/>
    <property type="project" value="InterPro"/>
</dbReference>
<protein>
    <submittedName>
        <fullName evidence="12">Cytochrome P450</fullName>
    </submittedName>
</protein>
<proteinExistence type="inferred from homology"/>
<dbReference type="InterPro" id="IPR002403">
    <property type="entry name" value="Cyt_P450_E_grp-IV"/>
</dbReference>
<dbReference type="PRINTS" id="PR00385">
    <property type="entry name" value="P450"/>
</dbReference>
<evidence type="ECO:0000256" key="7">
    <source>
        <dbReference type="ARBA" id="ARBA00023004"/>
    </source>
</evidence>
<comment type="similarity">
    <text evidence="3 10">Belongs to the cytochrome P450 family.</text>
</comment>
<organism evidence="12 13">
    <name type="scientific">Lentinus brumalis</name>
    <dbReference type="NCBI Taxonomy" id="2498619"/>
    <lineage>
        <taxon>Eukaryota</taxon>
        <taxon>Fungi</taxon>
        <taxon>Dikarya</taxon>
        <taxon>Basidiomycota</taxon>
        <taxon>Agaricomycotina</taxon>
        <taxon>Agaricomycetes</taxon>
        <taxon>Polyporales</taxon>
        <taxon>Polyporaceae</taxon>
        <taxon>Lentinus</taxon>
    </lineage>
</organism>
<dbReference type="AlphaFoldDB" id="A0A371CUT4"/>
<dbReference type="STRING" id="139420.A0A371CUT4"/>
<evidence type="ECO:0000256" key="8">
    <source>
        <dbReference type="ARBA" id="ARBA00023033"/>
    </source>
</evidence>
<dbReference type="InterPro" id="IPR017972">
    <property type="entry name" value="Cyt_P450_CS"/>
</dbReference>
<keyword evidence="11" id="KW-0812">Transmembrane</keyword>
<keyword evidence="4 9" id="KW-0349">Heme</keyword>
<dbReference type="PROSITE" id="PS00086">
    <property type="entry name" value="CYTOCHROME_P450"/>
    <property type="match status" value="1"/>
</dbReference>
<keyword evidence="11" id="KW-1133">Transmembrane helix</keyword>
<accession>A0A371CUT4</accession>
<keyword evidence="7 9" id="KW-0408">Iron</keyword>
<comment type="pathway">
    <text evidence="2">Secondary metabolite biosynthesis.</text>
</comment>
<reference evidence="12 13" key="1">
    <citation type="journal article" date="2018" name="Biotechnol. Biofuels">
        <title>Integrative visual omics of the white-rot fungus Polyporus brumalis exposes the biotechnological potential of its oxidative enzymes for delignifying raw plant biomass.</title>
        <authorList>
            <person name="Miyauchi S."/>
            <person name="Rancon A."/>
            <person name="Drula E."/>
            <person name="Hage H."/>
            <person name="Chaduli D."/>
            <person name="Favel A."/>
            <person name="Grisel S."/>
            <person name="Henrissat B."/>
            <person name="Herpoel-Gimbert I."/>
            <person name="Ruiz-Duenas F.J."/>
            <person name="Chevret D."/>
            <person name="Hainaut M."/>
            <person name="Lin J."/>
            <person name="Wang M."/>
            <person name="Pangilinan J."/>
            <person name="Lipzen A."/>
            <person name="Lesage-Meessen L."/>
            <person name="Navarro D."/>
            <person name="Riley R."/>
            <person name="Grigoriev I.V."/>
            <person name="Zhou S."/>
            <person name="Raouche S."/>
            <person name="Rosso M.N."/>
        </authorList>
    </citation>
    <scope>NUCLEOTIDE SEQUENCE [LARGE SCALE GENOMIC DNA]</scope>
    <source>
        <strain evidence="12 13">BRFM 1820</strain>
    </source>
</reference>
<evidence type="ECO:0000313" key="13">
    <source>
        <dbReference type="Proteomes" id="UP000256964"/>
    </source>
</evidence>
<evidence type="ECO:0000256" key="11">
    <source>
        <dbReference type="SAM" id="Phobius"/>
    </source>
</evidence>
<evidence type="ECO:0000256" key="6">
    <source>
        <dbReference type="ARBA" id="ARBA00023002"/>
    </source>
</evidence>
<feature type="transmembrane region" description="Helical" evidence="11">
    <location>
        <begin position="41"/>
        <end position="59"/>
    </location>
</feature>
<keyword evidence="5 9" id="KW-0479">Metal-binding</keyword>
<name>A0A371CUT4_9APHY</name>
<dbReference type="InterPro" id="IPR001128">
    <property type="entry name" value="Cyt_P450"/>
</dbReference>
<dbReference type="EMBL" id="KZ857456">
    <property type="protein sequence ID" value="RDX44041.1"/>
    <property type="molecule type" value="Genomic_DNA"/>
</dbReference>
<dbReference type="SUPFAM" id="SSF48264">
    <property type="entry name" value="Cytochrome P450"/>
    <property type="match status" value="1"/>
</dbReference>
<keyword evidence="11" id="KW-0472">Membrane</keyword>
<keyword evidence="8 10" id="KW-0503">Monooxygenase</keyword>
<dbReference type="Proteomes" id="UP000256964">
    <property type="component" value="Unassembled WGS sequence"/>
</dbReference>
<keyword evidence="6 10" id="KW-0560">Oxidoreductase</keyword>
<evidence type="ECO:0000256" key="2">
    <source>
        <dbReference type="ARBA" id="ARBA00005179"/>
    </source>
</evidence>
<feature type="transmembrane region" description="Helical" evidence="11">
    <location>
        <begin position="65"/>
        <end position="90"/>
    </location>
</feature>
<dbReference type="Pfam" id="PF00067">
    <property type="entry name" value="p450"/>
    <property type="match status" value="1"/>
</dbReference>
<dbReference type="OrthoDB" id="6692864at2759"/>
<evidence type="ECO:0000256" key="4">
    <source>
        <dbReference type="ARBA" id="ARBA00022617"/>
    </source>
</evidence>
<feature type="binding site" description="axial binding residue" evidence="9">
    <location>
        <position position="493"/>
    </location>
    <ligand>
        <name>heme</name>
        <dbReference type="ChEBI" id="CHEBI:30413"/>
    </ligand>
    <ligandPart>
        <name>Fe</name>
        <dbReference type="ChEBI" id="CHEBI:18248"/>
    </ligandPart>
</feature>
<dbReference type="InterPro" id="IPR050121">
    <property type="entry name" value="Cytochrome_P450_monoxygenase"/>
</dbReference>
<dbReference type="PANTHER" id="PTHR24305:SF166">
    <property type="entry name" value="CYTOCHROME P450 12A4, MITOCHONDRIAL-RELATED"/>
    <property type="match status" value="1"/>
</dbReference>
<evidence type="ECO:0000256" key="10">
    <source>
        <dbReference type="RuleBase" id="RU000461"/>
    </source>
</evidence>
<dbReference type="GO" id="GO:0005506">
    <property type="term" value="F:iron ion binding"/>
    <property type="evidence" value="ECO:0007669"/>
    <property type="project" value="InterPro"/>
</dbReference>
<evidence type="ECO:0000256" key="1">
    <source>
        <dbReference type="ARBA" id="ARBA00001971"/>
    </source>
</evidence>
<dbReference type="GO" id="GO:0016705">
    <property type="term" value="F:oxidoreductase activity, acting on paired donors, with incorporation or reduction of molecular oxygen"/>
    <property type="evidence" value="ECO:0007669"/>
    <property type="project" value="InterPro"/>
</dbReference>
<dbReference type="Gene3D" id="1.10.630.10">
    <property type="entry name" value="Cytochrome P450"/>
    <property type="match status" value="1"/>
</dbReference>
<keyword evidence="13" id="KW-1185">Reference proteome</keyword>
<sequence>MTLPFESKLVMDGTELKPYLLAASCAGAGSWVFLNRHTVRGDYALVFYVLSAAILHYFVQASASSYSPLLVTLSLISAYFASLAATTVGYRLSPWHPLAQYPGPTLWKVSSLFLSKISLTGRRHKILDRLHQRYGPILRIAPNTLSINTPSAVSMYQTMEKSEAYRRPARIKVVTMFFKNEHEKLHRERKKIWATLFTPSGQMELMPSLETRAWNLMQCLERRQSESPDGLVDLSLAVAHWSYDFMGDMVFGGCNKYELMKNGDPRGFITTGKNAIVMLDSIGQSPWLMDILWHIPTSKTMRRLISNSREMMLNRLKTKPRPGQRDLMSYLIEAGVPQLDLEREALVAIQAGSDNTSITMSLSLYFLLAEPRYYKKLQAELDKAFPNPTGPLPVNELMALPLLNAAINETLRFSSPYFIPRIVPDGGAVIEGKYIPAKTIVALAAYSQQTSAENFYPDPQTYRPERWLEGGLGPETKTNRAALASFSFGPHACVAKNFAYQEMRFVLARLILAYDMELPKDFDIQGFRDGILNMRTTLLEKKLFVRVTRRPGVDLDRAFAAVAV</sequence>
<dbReference type="GO" id="GO:0004497">
    <property type="term" value="F:monooxygenase activity"/>
    <property type="evidence" value="ECO:0007669"/>
    <property type="project" value="UniProtKB-KW"/>
</dbReference>
<evidence type="ECO:0000256" key="9">
    <source>
        <dbReference type="PIRSR" id="PIRSR602403-1"/>
    </source>
</evidence>
<dbReference type="PANTHER" id="PTHR24305">
    <property type="entry name" value="CYTOCHROME P450"/>
    <property type="match status" value="1"/>
</dbReference>